<proteinExistence type="predicted"/>
<organism evidence="2 3">
    <name type="scientific">Fonsecaea multimorphosa CBS 102226</name>
    <dbReference type="NCBI Taxonomy" id="1442371"/>
    <lineage>
        <taxon>Eukaryota</taxon>
        <taxon>Fungi</taxon>
        <taxon>Dikarya</taxon>
        <taxon>Ascomycota</taxon>
        <taxon>Pezizomycotina</taxon>
        <taxon>Eurotiomycetes</taxon>
        <taxon>Chaetothyriomycetidae</taxon>
        <taxon>Chaetothyriales</taxon>
        <taxon>Herpotrichiellaceae</taxon>
        <taxon>Fonsecaea</taxon>
    </lineage>
</organism>
<evidence type="ECO:0000313" key="3">
    <source>
        <dbReference type="Proteomes" id="UP000053411"/>
    </source>
</evidence>
<feature type="non-terminal residue" evidence="2">
    <location>
        <position position="170"/>
    </location>
</feature>
<dbReference type="GeneID" id="27712776"/>
<protein>
    <submittedName>
        <fullName evidence="2">Uncharacterized protein</fullName>
    </submittedName>
</protein>
<name>A0A0D2JVT2_9EURO</name>
<feature type="region of interest" description="Disordered" evidence="1">
    <location>
        <begin position="1"/>
        <end position="26"/>
    </location>
</feature>
<sequence length="170" mass="18815">MPSPQTSSTQPDLDPDDPCYRVKTHPREGSEKFHVVGTRRGLPAWANLPSLTKSTTSMRVRVNDQVVAYWLDDRDKTQEALALVLSIRVLNPKGIKAVEGNKDMTLLLVAWFLDPPLAPPRNSHPAYPTLSSHLDIISIQAVKSVVSSDNRIPIKEVHIIHCAKKVPAAD</sequence>
<dbReference type="AlphaFoldDB" id="A0A0D2JVT2"/>
<evidence type="ECO:0000313" key="2">
    <source>
        <dbReference type="EMBL" id="KIX97577.1"/>
    </source>
</evidence>
<keyword evidence="3" id="KW-1185">Reference proteome</keyword>
<dbReference type="VEuPathDB" id="FungiDB:Z520_07030"/>
<evidence type="ECO:0000256" key="1">
    <source>
        <dbReference type="SAM" id="MobiDB-lite"/>
    </source>
</evidence>
<reference evidence="2 3" key="1">
    <citation type="submission" date="2015-01" db="EMBL/GenBank/DDBJ databases">
        <title>The Genome Sequence of Fonsecaea multimorphosa CBS 102226.</title>
        <authorList>
            <consortium name="The Broad Institute Genomics Platform"/>
            <person name="Cuomo C."/>
            <person name="de Hoog S."/>
            <person name="Gorbushina A."/>
            <person name="Stielow B."/>
            <person name="Teixiera M."/>
            <person name="Abouelleil A."/>
            <person name="Chapman S.B."/>
            <person name="Priest M."/>
            <person name="Young S.K."/>
            <person name="Wortman J."/>
            <person name="Nusbaum C."/>
            <person name="Birren B."/>
        </authorList>
    </citation>
    <scope>NUCLEOTIDE SEQUENCE [LARGE SCALE GENOMIC DNA]</scope>
    <source>
        <strain evidence="2 3">CBS 102226</strain>
    </source>
</reference>
<dbReference type="RefSeq" id="XP_016631700.1">
    <property type="nucleotide sequence ID" value="XM_016777529.1"/>
</dbReference>
<dbReference type="Proteomes" id="UP000053411">
    <property type="component" value="Unassembled WGS sequence"/>
</dbReference>
<accession>A0A0D2JVT2</accession>
<dbReference type="OrthoDB" id="10281834at2759"/>
<gene>
    <name evidence="2" type="ORF">Z520_07030</name>
</gene>
<feature type="compositionally biased region" description="Polar residues" evidence="1">
    <location>
        <begin position="1"/>
        <end position="11"/>
    </location>
</feature>
<dbReference type="EMBL" id="KN848074">
    <property type="protein sequence ID" value="KIX97577.1"/>
    <property type="molecule type" value="Genomic_DNA"/>
</dbReference>